<dbReference type="AlphaFoldDB" id="X0VJJ1"/>
<comment type="caution">
    <text evidence="5">The sequence shown here is derived from an EMBL/GenBank/DDBJ whole genome shotgun (WGS) entry which is preliminary data.</text>
</comment>
<dbReference type="GO" id="GO:0003700">
    <property type="term" value="F:DNA-binding transcription factor activity"/>
    <property type="evidence" value="ECO:0007669"/>
    <property type="project" value="InterPro"/>
</dbReference>
<evidence type="ECO:0000256" key="2">
    <source>
        <dbReference type="ARBA" id="ARBA00023125"/>
    </source>
</evidence>
<feature type="domain" description="HTH gntR-type" evidence="4">
    <location>
        <begin position="10"/>
        <end position="77"/>
    </location>
</feature>
<reference evidence="5" key="1">
    <citation type="journal article" date="2014" name="Front. Microbiol.">
        <title>High frequency of phylogenetically diverse reductive dehalogenase-homologous genes in deep subseafloor sedimentary metagenomes.</title>
        <authorList>
            <person name="Kawai M."/>
            <person name="Futagami T."/>
            <person name="Toyoda A."/>
            <person name="Takaki Y."/>
            <person name="Nishi S."/>
            <person name="Hori S."/>
            <person name="Arai W."/>
            <person name="Tsubouchi T."/>
            <person name="Morono Y."/>
            <person name="Uchiyama I."/>
            <person name="Ito T."/>
            <person name="Fujiyama A."/>
            <person name="Inagaki F."/>
            <person name="Takami H."/>
        </authorList>
    </citation>
    <scope>NUCLEOTIDE SEQUENCE</scope>
    <source>
        <strain evidence="5">Expedition CK06-06</strain>
    </source>
</reference>
<dbReference type="InterPro" id="IPR036390">
    <property type="entry name" value="WH_DNA-bd_sf"/>
</dbReference>
<evidence type="ECO:0000313" key="5">
    <source>
        <dbReference type="EMBL" id="GAG18410.1"/>
    </source>
</evidence>
<feature type="non-terminal residue" evidence="5">
    <location>
        <position position="94"/>
    </location>
</feature>
<keyword evidence="1" id="KW-0805">Transcription regulation</keyword>
<organism evidence="5">
    <name type="scientific">marine sediment metagenome</name>
    <dbReference type="NCBI Taxonomy" id="412755"/>
    <lineage>
        <taxon>unclassified sequences</taxon>
        <taxon>metagenomes</taxon>
        <taxon>ecological metagenomes</taxon>
    </lineage>
</organism>
<dbReference type="PANTHER" id="PTHR43537">
    <property type="entry name" value="TRANSCRIPTIONAL REGULATOR, GNTR FAMILY"/>
    <property type="match status" value="1"/>
</dbReference>
<dbReference type="Pfam" id="PF00392">
    <property type="entry name" value="GntR"/>
    <property type="match status" value="1"/>
</dbReference>
<sequence length="94" mass="10764">MILDTPIKKQSLQKMAYQSLRQAILEREIEPGAVIKISKLAKKLNVSTMPVREALRQLEVESMVSFNSNKSIVASRLSRDELHDIYDLRIPLEV</sequence>
<keyword evidence="3" id="KW-0804">Transcription</keyword>
<accession>X0VJJ1</accession>
<dbReference type="EMBL" id="BARS01030146">
    <property type="protein sequence ID" value="GAG18410.1"/>
    <property type="molecule type" value="Genomic_DNA"/>
</dbReference>
<gene>
    <name evidence="5" type="ORF">S01H1_47037</name>
</gene>
<dbReference type="InterPro" id="IPR000524">
    <property type="entry name" value="Tscrpt_reg_HTH_GntR"/>
</dbReference>
<dbReference type="GO" id="GO:0003677">
    <property type="term" value="F:DNA binding"/>
    <property type="evidence" value="ECO:0007669"/>
    <property type="project" value="UniProtKB-KW"/>
</dbReference>
<dbReference type="SUPFAM" id="SSF46785">
    <property type="entry name" value="Winged helix' DNA-binding domain"/>
    <property type="match status" value="1"/>
</dbReference>
<proteinExistence type="predicted"/>
<name>X0VJJ1_9ZZZZ</name>
<evidence type="ECO:0000256" key="1">
    <source>
        <dbReference type="ARBA" id="ARBA00023015"/>
    </source>
</evidence>
<dbReference type="PROSITE" id="PS50949">
    <property type="entry name" value="HTH_GNTR"/>
    <property type="match status" value="1"/>
</dbReference>
<keyword evidence="2" id="KW-0238">DNA-binding</keyword>
<dbReference type="SMART" id="SM00345">
    <property type="entry name" value="HTH_GNTR"/>
    <property type="match status" value="1"/>
</dbReference>
<dbReference type="Gene3D" id="1.10.10.10">
    <property type="entry name" value="Winged helix-like DNA-binding domain superfamily/Winged helix DNA-binding domain"/>
    <property type="match status" value="1"/>
</dbReference>
<evidence type="ECO:0000256" key="3">
    <source>
        <dbReference type="ARBA" id="ARBA00023163"/>
    </source>
</evidence>
<dbReference type="PANTHER" id="PTHR43537:SF24">
    <property type="entry name" value="GLUCONATE OPERON TRANSCRIPTIONAL REPRESSOR"/>
    <property type="match status" value="1"/>
</dbReference>
<protein>
    <recommendedName>
        <fullName evidence="4">HTH gntR-type domain-containing protein</fullName>
    </recommendedName>
</protein>
<dbReference type="InterPro" id="IPR036388">
    <property type="entry name" value="WH-like_DNA-bd_sf"/>
</dbReference>
<evidence type="ECO:0000259" key="4">
    <source>
        <dbReference type="PROSITE" id="PS50949"/>
    </source>
</evidence>